<accession>L0P0W2</accession>
<name>L0P0W2_LUPAN</name>
<dbReference type="EMBL" id="HE804809">
    <property type="protein sequence ID" value="CCH47194.1"/>
    <property type="molecule type" value="Genomic_DNA"/>
</dbReference>
<reference evidence="1" key="1">
    <citation type="journal article" date="2013" name="BMC Genomics">
        <title>Comparative genomics of Lupinus angustifolius gene-rich regions: BAC library exploration, genetic mapping and cytogenetics.</title>
        <authorList>
            <person name="Ksiazkiewicz M."/>
            <person name="Wyrwa K."/>
            <person name="Szczepaniak A."/>
            <person name="Rychel S."/>
            <person name="Majcherkiewicz K."/>
            <person name="Przysiecka L."/>
            <person name="Karlowski W."/>
            <person name="Wolko B."/>
            <person name="Naganowska B."/>
        </authorList>
    </citation>
    <scope>NUCLEOTIDE SEQUENCE</scope>
</reference>
<organism evidence="1">
    <name type="scientific">Lupinus angustifolius</name>
    <name type="common">Narrow-leaved blue lupine</name>
    <dbReference type="NCBI Taxonomy" id="3871"/>
    <lineage>
        <taxon>Eukaryota</taxon>
        <taxon>Viridiplantae</taxon>
        <taxon>Streptophyta</taxon>
        <taxon>Embryophyta</taxon>
        <taxon>Tracheophyta</taxon>
        <taxon>Spermatophyta</taxon>
        <taxon>Magnoliopsida</taxon>
        <taxon>eudicotyledons</taxon>
        <taxon>Gunneridae</taxon>
        <taxon>Pentapetalae</taxon>
        <taxon>rosids</taxon>
        <taxon>fabids</taxon>
        <taxon>Fabales</taxon>
        <taxon>Fabaceae</taxon>
        <taxon>Papilionoideae</taxon>
        <taxon>50 kb inversion clade</taxon>
        <taxon>genistoids sensu lato</taxon>
        <taxon>core genistoids</taxon>
        <taxon>Genisteae</taxon>
        <taxon>Lupinus</taxon>
    </lineage>
</organism>
<protein>
    <submittedName>
        <fullName evidence="1">Uncharacterized protein</fullName>
    </submittedName>
</protein>
<dbReference type="AlphaFoldDB" id="L0P0W2"/>
<evidence type="ECO:0000313" key="1">
    <source>
        <dbReference type="EMBL" id="CCH47194.1"/>
    </source>
</evidence>
<proteinExistence type="predicted"/>
<sequence length="62" mass="7001">MTRAMAKMTHETLNQQGGSLKDISSLLSHEEFKSTNDIIQGGESSGLQSWKEIMTSLNYFYE</sequence>